<proteinExistence type="predicted"/>
<dbReference type="Proteomes" id="UP000054217">
    <property type="component" value="Unassembled WGS sequence"/>
</dbReference>
<organism evidence="1 2">
    <name type="scientific">Pisolithus tinctorius Marx 270</name>
    <dbReference type="NCBI Taxonomy" id="870435"/>
    <lineage>
        <taxon>Eukaryota</taxon>
        <taxon>Fungi</taxon>
        <taxon>Dikarya</taxon>
        <taxon>Basidiomycota</taxon>
        <taxon>Agaricomycotina</taxon>
        <taxon>Agaricomycetes</taxon>
        <taxon>Agaricomycetidae</taxon>
        <taxon>Boletales</taxon>
        <taxon>Sclerodermatineae</taxon>
        <taxon>Pisolithaceae</taxon>
        <taxon>Pisolithus</taxon>
    </lineage>
</organism>
<sequence length="59" mass="6604">MRLAATRESRTVQANHEHYHAWLRVHTAATVNRGAFPPDPLQIAATRTRSQVVGLAGWE</sequence>
<evidence type="ECO:0000313" key="1">
    <source>
        <dbReference type="EMBL" id="KIO07823.1"/>
    </source>
</evidence>
<name>A0A0C3JFH9_PISTI</name>
<dbReference type="AlphaFoldDB" id="A0A0C3JFH9"/>
<dbReference type="EMBL" id="KN831959">
    <property type="protein sequence ID" value="KIO07823.1"/>
    <property type="molecule type" value="Genomic_DNA"/>
</dbReference>
<accession>A0A0C3JFH9</accession>
<reference evidence="2" key="2">
    <citation type="submission" date="2015-01" db="EMBL/GenBank/DDBJ databases">
        <title>Evolutionary Origins and Diversification of the Mycorrhizal Mutualists.</title>
        <authorList>
            <consortium name="DOE Joint Genome Institute"/>
            <consortium name="Mycorrhizal Genomics Consortium"/>
            <person name="Kohler A."/>
            <person name="Kuo A."/>
            <person name="Nagy L.G."/>
            <person name="Floudas D."/>
            <person name="Copeland A."/>
            <person name="Barry K.W."/>
            <person name="Cichocki N."/>
            <person name="Veneault-Fourrey C."/>
            <person name="LaButti K."/>
            <person name="Lindquist E.A."/>
            <person name="Lipzen A."/>
            <person name="Lundell T."/>
            <person name="Morin E."/>
            <person name="Murat C."/>
            <person name="Riley R."/>
            <person name="Ohm R."/>
            <person name="Sun H."/>
            <person name="Tunlid A."/>
            <person name="Henrissat B."/>
            <person name="Grigoriev I.V."/>
            <person name="Hibbett D.S."/>
            <person name="Martin F."/>
        </authorList>
    </citation>
    <scope>NUCLEOTIDE SEQUENCE [LARGE SCALE GENOMIC DNA]</scope>
    <source>
        <strain evidence="2">Marx 270</strain>
    </source>
</reference>
<dbReference type="HOGENOM" id="CLU_2961805_0_0_1"/>
<reference evidence="1 2" key="1">
    <citation type="submission" date="2014-04" db="EMBL/GenBank/DDBJ databases">
        <authorList>
            <consortium name="DOE Joint Genome Institute"/>
            <person name="Kuo A."/>
            <person name="Kohler A."/>
            <person name="Costa M.D."/>
            <person name="Nagy L.G."/>
            <person name="Floudas D."/>
            <person name="Copeland A."/>
            <person name="Barry K.W."/>
            <person name="Cichocki N."/>
            <person name="Veneault-Fourrey C."/>
            <person name="LaButti K."/>
            <person name="Lindquist E.A."/>
            <person name="Lipzen A."/>
            <person name="Lundell T."/>
            <person name="Morin E."/>
            <person name="Murat C."/>
            <person name="Sun H."/>
            <person name="Tunlid A."/>
            <person name="Henrissat B."/>
            <person name="Grigoriev I.V."/>
            <person name="Hibbett D.S."/>
            <person name="Martin F."/>
            <person name="Nordberg H.P."/>
            <person name="Cantor M.N."/>
            <person name="Hua S.X."/>
        </authorList>
    </citation>
    <scope>NUCLEOTIDE SEQUENCE [LARGE SCALE GENOMIC DNA]</scope>
    <source>
        <strain evidence="1 2">Marx 270</strain>
    </source>
</reference>
<gene>
    <name evidence="1" type="ORF">M404DRAFT_997963</name>
</gene>
<dbReference type="InParanoid" id="A0A0C3JFH9"/>
<protein>
    <submittedName>
        <fullName evidence="1">Uncharacterized protein</fullName>
    </submittedName>
</protein>
<evidence type="ECO:0000313" key="2">
    <source>
        <dbReference type="Proteomes" id="UP000054217"/>
    </source>
</evidence>
<keyword evidence="2" id="KW-1185">Reference proteome</keyword>